<evidence type="ECO:0000313" key="1">
    <source>
        <dbReference type="EMBL" id="KHG26004.1"/>
    </source>
</evidence>
<dbReference type="Proteomes" id="UP000032142">
    <property type="component" value="Unassembled WGS sequence"/>
</dbReference>
<protein>
    <submittedName>
        <fullName evidence="1">Uncharacterized protein</fullName>
    </submittedName>
</protein>
<proteinExistence type="predicted"/>
<name>A0A0B0PNI1_GOSAR</name>
<reference evidence="2" key="1">
    <citation type="submission" date="2014-09" db="EMBL/GenBank/DDBJ databases">
        <authorList>
            <person name="Mudge J."/>
            <person name="Ramaraj T."/>
            <person name="Lindquist I.E."/>
            <person name="Bharti A.K."/>
            <person name="Sundararajan A."/>
            <person name="Cameron C.T."/>
            <person name="Woodward J.E."/>
            <person name="May G.D."/>
            <person name="Brubaker C."/>
            <person name="Broadhvest J."/>
            <person name="Wilkins T.A."/>
        </authorList>
    </citation>
    <scope>NUCLEOTIDE SEQUENCE</scope>
    <source>
        <strain evidence="2">cv. AKA8401</strain>
    </source>
</reference>
<dbReference type="AlphaFoldDB" id="A0A0B0PNI1"/>
<evidence type="ECO:0000313" key="2">
    <source>
        <dbReference type="Proteomes" id="UP000032142"/>
    </source>
</evidence>
<dbReference type="EMBL" id="KN434704">
    <property type="protein sequence ID" value="KHG26004.1"/>
    <property type="molecule type" value="Genomic_DNA"/>
</dbReference>
<gene>
    <name evidence="1" type="ORF">F383_32194</name>
</gene>
<accession>A0A0B0PNI1</accession>
<sequence length="31" mass="3602">MCYHVRPYLGNGVDMRSHIRPCLGHGIGFEW</sequence>
<keyword evidence="2" id="KW-1185">Reference proteome</keyword>
<organism evidence="1 2">
    <name type="scientific">Gossypium arboreum</name>
    <name type="common">Tree cotton</name>
    <name type="synonym">Gossypium nanking</name>
    <dbReference type="NCBI Taxonomy" id="29729"/>
    <lineage>
        <taxon>Eukaryota</taxon>
        <taxon>Viridiplantae</taxon>
        <taxon>Streptophyta</taxon>
        <taxon>Embryophyta</taxon>
        <taxon>Tracheophyta</taxon>
        <taxon>Spermatophyta</taxon>
        <taxon>Magnoliopsida</taxon>
        <taxon>eudicotyledons</taxon>
        <taxon>Gunneridae</taxon>
        <taxon>Pentapetalae</taxon>
        <taxon>rosids</taxon>
        <taxon>malvids</taxon>
        <taxon>Malvales</taxon>
        <taxon>Malvaceae</taxon>
        <taxon>Malvoideae</taxon>
        <taxon>Gossypium</taxon>
    </lineage>
</organism>